<feature type="region of interest" description="Disordered" evidence="1">
    <location>
        <begin position="75"/>
        <end position="110"/>
    </location>
</feature>
<reference evidence="2" key="1">
    <citation type="journal article" date="2020" name="Ecol. Evol.">
        <title>Genome structure and content of the rice root-knot nematode (Meloidogyne graminicola).</title>
        <authorList>
            <person name="Phan N.T."/>
            <person name="Danchin E.G.J."/>
            <person name="Klopp C."/>
            <person name="Perfus-Barbeoch L."/>
            <person name="Kozlowski D.K."/>
            <person name="Koutsovoulos G.D."/>
            <person name="Lopez-Roques C."/>
            <person name="Bouchez O."/>
            <person name="Zahm M."/>
            <person name="Besnard G."/>
            <person name="Bellafiore S."/>
        </authorList>
    </citation>
    <scope>NUCLEOTIDE SEQUENCE</scope>
    <source>
        <strain evidence="2">VN-18</strain>
    </source>
</reference>
<accession>A0A8S9ZES0</accession>
<gene>
    <name evidence="2" type="ORF">Mgra_00008806</name>
</gene>
<keyword evidence="3" id="KW-1185">Reference proteome</keyword>
<dbReference type="EMBL" id="JABEBT010000124">
    <property type="protein sequence ID" value="KAF7630937.1"/>
    <property type="molecule type" value="Genomic_DNA"/>
</dbReference>
<evidence type="ECO:0000313" key="3">
    <source>
        <dbReference type="Proteomes" id="UP000605970"/>
    </source>
</evidence>
<dbReference type="Proteomes" id="UP000605970">
    <property type="component" value="Unassembled WGS sequence"/>
</dbReference>
<comment type="caution">
    <text evidence="2">The sequence shown here is derived from an EMBL/GenBank/DDBJ whole genome shotgun (WGS) entry which is preliminary data.</text>
</comment>
<evidence type="ECO:0000313" key="2">
    <source>
        <dbReference type="EMBL" id="KAF7630937.1"/>
    </source>
</evidence>
<sequence>MRRKQINKPIIPIQPTAYDEKEMAEMADYVPEIVVMSHPRDSSMDTIDTTSSTQGRKLSLGQDIEDLQDDLALEKNSNEENHFSLEVKREAGIKEINKKDRRDGKQAQLH</sequence>
<dbReference type="OrthoDB" id="5858611at2759"/>
<proteinExistence type="predicted"/>
<evidence type="ECO:0000256" key="1">
    <source>
        <dbReference type="SAM" id="MobiDB-lite"/>
    </source>
</evidence>
<protein>
    <submittedName>
        <fullName evidence="2">Uncharacterized protein</fullName>
    </submittedName>
</protein>
<name>A0A8S9ZES0_9BILA</name>
<dbReference type="AlphaFoldDB" id="A0A8S9ZES0"/>
<organism evidence="2 3">
    <name type="scientific">Meloidogyne graminicola</name>
    <dbReference type="NCBI Taxonomy" id="189291"/>
    <lineage>
        <taxon>Eukaryota</taxon>
        <taxon>Metazoa</taxon>
        <taxon>Ecdysozoa</taxon>
        <taxon>Nematoda</taxon>
        <taxon>Chromadorea</taxon>
        <taxon>Rhabditida</taxon>
        <taxon>Tylenchina</taxon>
        <taxon>Tylenchomorpha</taxon>
        <taxon>Tylenchoidea</taxon>
        <taxon>Meloidogynidae</taxon>
        <taxon>Meloidogyninae</taxon>
        <taxon>Meloidogyne</taxon>
    </lineage>
</organism>